<protein>
    <submittedName>
        <fullName evidence="1">Uncharacterized protein</fullName>
    </submittedName>
</protein>
<comment type="caution">
    <text evidence="1">The sequence shown here is derived from an EMBL/GenBank/DDBJ whole genome shotgun (WGS) entry which is preliminary data.</text>
</comment>
<keyword evidence="2" id="KW-1185">Reference proteome</keyword>
<proteinExistence type="predicted"/>
<reference evidence="1" key="1">
    <citation type="submission" date="2022-04" db="EMBL/GenBank/DDBJ databases">
        <title>Genome of the entomopathogenic fungus Entomophthora muscae.</title>
        <authorList>
            <person name="Elya C."/>
            <person name="Lovett B.R."/>
            <person name="Lee E."/>
            <person name="Macias A.M."/>
            <person name="Hajek A.E."/>
            <person name="De Bivort B.L."/>
            <person name="Kasson M.T."/>
            <person name="De Fine Licht H.H."/>
            <person name="Stajich J.E."/>
        </authorList>
    </citation>
    <scope>NUCLEOTIDE SEQUENCE</scope>
    <source>
        <strain evidence="1">Berkeley</strain>
    </source>
</reference>
<organism evidence="1 2">
    <name type="scientific">Entomophthora muscae</name>
    <dbReference type="NCBI Taxonomy" id="34485"/>
    <lineage>
        <taxon>Eukaryota</taxon>
        <taxon>Fungi</taxon>
        <taxon>Fungi incertae sedis</taxon>
        <taxon>Zoopagomycota</taxon>
        <taxon>Entomophthoromycotina</taxon>
        <taxon>Entomophthoromycetes</taxon>
        <taxon>Entomophthorales</taxon>
        <taxon>Entomophthoraceae</taxon>
        <taxon>Entomophthora</taxon>
    </lineage>
</organism>
<evidence type="ECO:0000313" key="1">
    <source>
        <dbReference type="EMBL" id="KAJ9086397.1"/>
    </source>
</evidence>
<accession>A0ACC2UI12</accession>
<name>A0ACC2UI12_9FUNG</name>
<dbReference type="Proteomes" id="UP001165960">
    <property type="component" value="Unassembled WGS sequence"/>
</dbReference>
<sequence>MKVLIPCVEPASQDAVAPAKGQRQLTDSECKALLNFLNRGMAVWDIVSLFGVTARYIGNINKKYSNTGQIAESTKAKRQPSLLSESTVLQPTHLEAIRQWVTKDCQLDTIAVQLMLVTEFGLSVSRTLVYKAMVDLGFLWKVLGVSLYNRNSEKTIKD</sequence>
<dbReference type="EMBL" id="QTSX02000721">
    <property type="protein sequence ID" value="KAJ9086397.1"/>
    <property type="molecule type" value="Genomic_DNA"/>
</dbReference>
<evidence type="ECO:0000313" key="2">
    <source>
        <dbReference type="Proteomes" id="UP001165960"/>
    </source>
</evidence>
<gene>
    <name evidence="1" type="ORF">DSO57_1004459</name>
</gene>